<keyword evidence="2" id="KW-1185">Reference proteome</keyword>
<dbReference type="OrthoDB" id="6280865at2759"/>
<proteinExistence type="predicted"/>
<protein>
    <submittedName>
        <fullName evidence="1 3">Uncharacterized protein</fullName>
    </submittedName>
</protein>
<evidence type="ECO:0000313" key="3">
    <source>
        <dbReference type="WBParaSite" id="SSLN_0001978001-mRNA-1"/>
    </source>
</evidence>
<evidence type="ECO:0000313" key="2">
    <source>
        <dbReference type="Proteomes" id="UP000275846"/>
    </source>
</evidence>
<accession>A0A183TRF9</accession>
<dbReference type="WBParaSite" id="SSLN_0001978001-mRNA-1">
    <property type="protein sequence ID" value="SSLN_0001978001-mRNA-1"/>
    <property type="gene ID" value="SSLN_0001978001"/>
</dbReference>
<sequence>MAIDDEFFKTTFIERLQTSVQMILPSGLANLDISKFAETTNLRMEVKHLSTTSVTQASEPLTASMSDLAMLKAQIAQLSATVATLQLRRSADPTQKSRSLLQFCQYDGPALNRA</sequence>
<evidence type="ECO:0000313" key="1">
    <source>
        <dbReference type="EMBL" id="VDM05443.1"/>
    </source>
</evidence>
<reference evidence="3" key="1">
    <citation type="submission" date="2016-06" db="UniProtKB">
        <authorList>
            <consortium name="WormBaseParasite"/>
        </authorList>
    </citation>
    <scope>IDENTIFICATION</scope>
</reference>
<dbReference type="Proteomes" id="UP000275846">
    <property type="component" value="Unassembled WGS sequence"/>
</dbReference>
<name>A0A183TRF9_SCHSO</name>
<dbReference type="EMBL" id="UYSU01046121">
    <property type="protein sequence ID" value="VDM05443.1"/>
    <property type="molecule type" value="Genomic_DNA"/>
</dbReference>
<organism evidence="3">
    <name type="scientific">Schistocephalus solidus</name>
    <name type="common">Tapeworm</name>
    <dbReference type="NCBI Taxonomy" id="70667"/>
    <lineage>
        <taxon>Eukaryota</taxon>
        <taxon>Metazoa</taxon>
        <taxon>Spiralia</taxon>
        <taxon>Lophotrochozoa</taxon>
        <taxon>Platyhelminthes</taxon>
        <taxon>Cestoda</taxon>
        <taxon>Eucestoda</taxon>
        <taxon>Diphyllobothriidea</taxon>
        <taxon>Diphyllobothriidae</taxon>
        <taxon>Schistocephalus</taxon>
    </lineage>
</organism>
<dbReference type="AlphaFoldDB" id="A0A183TRF9"/>
<reference evidence="1 2" key="2">
    <citation type="submission" date="2018-11" db="EMBL/GenBank/DDBJ databases">
        <authorList>
            <consortium name="Pathogen Informatics"/>
        </authorList>
    </citation>
    <scope>NUCLEOTIDE SEQUENCE [LARGE SCALE GENOMIC DNA]</scope>
    <source>
        <strain evidence="1 2">NST_G2</strain>
    </source>
</reference>
<gene>
    <name evidence="1" type="ORF">SSLN_LOCUS19057</name>
</gene>